<evidence type="ECO:0000256" key="1">
    <source>
        <dbReference type="SAM" id="SignalP"/>
    </source>
</evidence>
<keyword evidence="1" id="KW-0732">Signal</keyword>
<proteinExistence type="predicted"/>
<name>A0A2M9R881_9FLAO</name>
<reference evidence="2 3" key="1">
    <citation type="submission" date="2017-06" db="EMBL/GenBank/DDBJ databases">
        <title>Description of Avrilella dinanensis gen. nov. sp. nov.</title>
        <authorList>
            <person name="Leyer C."/>
            <person name="Sassi M."/>
            <person name="Minet J."/>
            <person name="Kayal S."/>
            <person name="Cattoir V."/>
        </authorList>
    </citation>
    <scope>NUCLEOTIDE SEQUENCE [LARGE SCALE GENOMIC DNA]</scope>
    <source>
        <strain evidence="2 3">UR159</strain>
    </source>
</reference>
<evidence type="ECO:0000313" key="2">
    <source>
        <dbReference type="EMBL" id="PJR05061.1"/>
    </source>
</evidence>
<dbReference type="OrthoDB" id="768080at2"/>
<evidence type="ECO:0000313" key="3">
    <source>
        <dbReference type="Proteomes" id="UP000231960"/>
    </source>
</evidence>
<feature type="signal peptide" evidence="1">
    <location>
        <begin position="1"/>
        <end position="19"/>
    </location>
</feature>
<dbReference type="AlphaFoldDB" id="A0A2M9R881"/>
<dbReference type="Proteomes" id="UP000231960">
    <property type="component" value="Unassembled WGS sequence"/>
</dbReference>
<dbReference type="RefSeq" id="WP_100678620.1">
    <property type="nucleotide sequence ID" value="NZ_NIPO01000001.1"/>
</dbReference>
<feature type="chain" id="PRO_5014806085" evidence="1">
    <location>
        <begin position="20"/>
        <end position="185"/>
    </location>
</feature>
<comment type="caution">
    <text evidence="2">The sequence shown here is derived from an EMBL/GenBank/DDBJ whole genome shotgun (WGS) entry which is preliminary data.</text>
</comment>
<gene>
    <name evidence="2" type="ORF">CDL10_03415</name>
</gene>
<protein>
    <submittedName>
        <fullName evidence="2">DUF3575 domain-containing protein</fullName>
    </submittedName>
</protein>
<keyword evidence="3" id="KW-1185">Reference proteome</keyword>
<organism evidence="2 3">
    <name type="scientific">Avrilella dinanensis</name>
    <dbReference type="NCBI Taxonomy" id="2008672"/>
    <lineage>
        <taxon>Bacteria</taxon>
        <taxon>Pseudomonadati</taxon>
        <taxon>Bacteroidota</taxon>
        <taxon>Flavobacteriia</taxon>
        <taxon>Flavobacteriales</taxon>
        <taxon>Flavobacteriaceae</taxon>
        <taxon>Avrilella</taxon>
    </lineage>
</organism>
<accession>A0A2M9R881</accession>
<sequence length="185" mass="20829">MKKILFSAALLFGMASANAQALNEVKLNIFNTIAIQSVEVGYEHFIDTNQSIGFEAHINDRFSYFPESKKEGKIKKFNTNSLVANYNMYFGGRDGEHASGFMVTPFLKYRFGNYERDREIDGEIRPVKTDMNSFIIGIGGGYKLVKFDSFTVAPFVSIARNFSEEVSKEFMGVEVNAGVTVGYRF</sequence>
<dbReference type="EMBL" id="NIPO01000001">
    <property type="protein sequence ID" value="PJR05061.1"/>
    <property type="molecule type" value="Genomic_DNA"/>
</dbReference>